<evidence type="ECO:0008006" key="4">
    <source>
        <dbReference type="Google" id="ProtNLM"/>
    </source>
</evidence>
<organism evidence="2 3">
    <name type="scientific">Ostreobium quekettii</name>
    <dbReference type="NCBI Taxonomy" id="121088"/>
    <lineage>
        <taxon>Eukaryota</taxon>
        <taxon>Viridiplantae</taxon>
        <taxon>Chlorophyta</taxon>
        <taxon>core chlorophytes</taxon>
        <taxon>Ulvophyceae</taxon>
        <taxon>TCBD clade</taxon>
        <taxon>Bryopsidales</taxon>
        <taxon>Ostreobineae</taxon>
        <taxon>Ostreobiaceae</taxon>
        <taxon>Ostreobium</taxon>
    </lineage>
</organism>
<keyword evidence="3" id="KW-1185">Reference proteome</keyword>
<dbReference type="AlphaFoldDB" id="A0A8S1JBN7"/>
<keyword evidence="1" id="KW-0732">Signal</keyword>
<dbReference type="EMBL" id="CAJHUC010002883">
    <property type="protein sequence ID" value="CAD7704489.1"/>
    <property type="molecule type" value="Genomic_DNA"/>
</dbReference>
<name>A0A8S1JBN7_9CHLO</name>
<accession>A0A8S1JBN7</accession>
<protein>
    <recommendedName>
        <fullName evidence="4">Secreted protein</fullName>
    </recommendedName>
</protein>
<evidence type="ECO:0000313" key="2">
    <source>
        <dbReference type="EMBL" id="CAD7704489.1"/>
    </source>
</evidence>
<feature type="chain" id="PRO_5035938747" description="Secreted protein" evidence="1">
    <location>
        <begin position="22"/>
        <end position="114"/>
    </location>
</feature>
<dbReference type="Proteomes" id="UP000708148">
    <property type="component" value="Unassembled WGS sequence"/>
</dbReference>
<evidence type="ECO:0000256" key="1">
    <source>
        <dbReference type="SAM" id="SignalP"/>
    </source>
</evidence>
<evidence type="ECO:0000313" key="3">
    <source>
        <dbReference type="Proteomes" id="UP000708148"/>
    </source>
</evidence>
<reference evidence="2" key="1">
    <citation type="submission" date="2020-12" db="EMBL/GenBank/DDBJ databases">
        <authorList>
            <person name="Iha C."/>
        </authorList>
    </citation>
    <scope>NUCLEOTIDE SEQUENCE</scope>
</reference>
<sequence length="114" mass="12322">MHVRLLMSYAWSLCLCWRRCGKTNGGWKEKMSLVPGCCRSCTSERAGSFVQQGDNGYPSDQLIACSTCQADSAQLAQDGMPLECEASAMPVEPGCSIGWMSSQVPIVSKPSTVH</sequence>
<feature type="signal peptide" evidence="1">
    <location>
        <begin position="1"/>
        <end position="21"/>
    </location>
</feature>
<gene>
    <name evidence="2" type="ORF">OSTQU699_LOCUS9844</name>
</gene>
<comment type="caution">
    <text evidence="2">The sequence shown here is derived from an EMBL/GenBank/DDBJ whole genome shotgun (WGS) entry which is preliminary data.</text>
</comment>
<proteinExistence type="predicted"/>